<evidence type="ECO:0000259" key="1">
    <source>
        <dbReference type="Pfam" id="PF00535"/>
    </source>
</evidence>
<dbReference type="Gene3D" id="3.90.550.10">
    <property type="entry name" value="Spore Coat Polysaccharide Biosynthesis Protein SpsA, Chain A"/>
    <property type="match status" value="1"/>
</dbReference>
<dbReference type="Proteomes" id="UP000664144">
    <property type="component" value="Unassembled WGS sequence"/>
</dbReference>
<dbReference type="InterPro" id="IPR001173">
    <property type="entry name" value="Glyco_trans_2-like"/>
</dbReference>
<dbReference type="SUPFAM" id="SSF53448">
    <property type="entry name" value="Nucleotide-diphospho-sugar transferases"/>
    <property type="match status" value="1"/>
</dbReference>
<comment type="caution">
    <text evidence="2">The sequence shown here is derived from an EMBL/GenBank/DDBJ whole genome shotgun (WGS) entry which is preliminary data.</text>
</comment>
<dbReference type="Pfam" id="PF00535">
    <property type="entry name" value="Glycos_transf_2"/>
    <property type="match status" value="1"/>
</dbReference>
<evidence type="ECO:0000313" key="3">
    <source>
        <dbReference type="Proteomes" id="UP000664144"/>
    </source>
</evidence>
<dbReference type="EMBL" id="JAFLQZ010000002">
    <property type="protein sequence ID" value="MBO0356789.1"/>
    <property type="molecule type" value="Genomic_DNA"/>
</dbReference>
<dbReference type="PANTHER" id="PTHR43685:SF2">
    <property type="entry name" value="GLYCOSYLTRANSFERASE 2-LIKE DOMAIN-CONTAINING PROTEIN"/>
    <property type="match status" value="1"/>
</dbReference>
<dbReference type="AlphaFoldDB" id="A0A939ES55"/>
<proteinExistence type="predicted"/>
<sequence>MSSYPPYHITHVQLHAQPGMPQLAQNGQGNYLVFWWEQIALGDVYLEADQVPDEEAYRAIVLKAITPAVQHYAAKTGHPPNHWSAWYSQQEFARWISWMQTVFAPYQHAALPPRVPVSVVICTRNRAAILRLCLESLRGLACQPEEIVVVDNAPTDDSTQQVVAAYPGVRYCVEPRPGLSHARNTGVAQASCSILAFTDDDVVLHPDWVYQVWQTFQDQTVFAMTGLVLVSELQTEAQQIFEKHWSFNRGYQDIYYDPAYLQRVLPTGPPVWHIGAGANNAFRKAVFEEVGLFDERLGAGASGCSEDSEMWFRILTHGHTIHYNPRAVVYHAHRQHLHELQKQIFAYMRGHAAAALIQQEQCPQAGYTNYLYWSMPKYYALLIRIGFPFFRFRSRTLWTEVKGLASGVLFYYRNRKRASNLPS</sequence>
<name>A0A939ES55_9BACT</name>
<dbReference type="PANTHER" id="PTHR43685">
    <property type="entry name" value="GLYCOSYLTRANSFERASE"/>
    <property type="match status" value="1"/>
</dbReference>
<dbReference type="InterPro" id="IPR029044">
    <property type="entry name" value="Nucleotide-diphossugar_trans"/>
</dbReference>
<reference evidence="2" key="1">
    <citation type="submission" date="2021-03" db="EMBL/GenBank/DDBJ databases">
        <authorList>
            <person name="Kim M.K."/>
        </authorList>
    </citation>
    <scope>NUCLEOTIDE SEQUENCE</scope>
    <source>
        <strain evidence="2">BT186</strain>
    </source>
</reference>
<gene>
    <name evidence="2" type="ORF">J0X19_02430</name>
</gene>
<accession>A0A939ES55</accession>
<keyword evidence="3" id="KW-1185">Reference proteome</keyword>
<feature type="domain" description="Glycosyltransferase 2-like" evidence="1">
    <location>
        <begin position="118"/>
        <end position="290"/>
    </location>
</feature>
<protein>
    <submittedName>
        <fullName evidence="2">Glycosyltransferase</fullName>
    </submittedName>
</protein>
<evidence type="ECO:0000313" key="2">
    <source>
        <dbReference type="EMBL" id="MBO0356789.1"/>
    </source>
</evidence>
<organism evidence="2 3">
    <name type="scientific">Hymenobacter telluris</name>
    <dbReference type="NCBI Taxonomy" id="2816474"/>
    <lineage>
        <taxon>Bacteria</taxon>
        <taxon>Pseudomonadati</taxon>
        <taxon>Bacteroidota</taxon>
        <taxon>Cytophagia</taxon>
        <taxon>Cytophagales</taxon>
        <taxon>Hymenobacteraceae</taxon>
        <taxon>Hymenobacter</taxon>
    </lineage>
</organism>
<dbReference type="InterPro" id="IPR050834">
    <property type="entry name" value="Glycosyltransf_2"/>
</dbReference>